<dbReference type="EMBL" id="JAMQOQ010000001">
    <property type="protein sequence ID" value="MDS0292752.1"/>
    <property type="molecule type" value="Genomic_DNA"/>
</dbReference>
<evidence type="ECO:0000259" key="1">
    <source>
        <dbReference type="Pfam" id="PF26451"/>
    </source>
</evidence>
<reference evidence="2 3" key="1">
    <citation type="submission" date="2022-06" db="EMBL/GenBank/DDBJ databases">
        <title>Halogeometricum sp. a new haloarchaeum isolate from saline soil.</title>
        <authorList>
            <person name="Strakova D."/>
            <person name="Galisteo C."/>
            <person name="Sanchez-Porro C."/>
            <person name="Ventosa A."/>
        </authorList>
    </citation>
    <scope>NUCLEOTIDE SEQUENCE [LARGE SCALE GENOMIC DNA]</scope>
    <source>
        <strain evidence="3">S3BR25-2</strain>
    </source>
</reference>
<name>A0ABU2FW31_9EURY</name>
<dbReference type="RefSeq" id="WP_310926595.1">
    <property type="nucleotide sequence ID" value="NZ_JAMQOQ010000001.1"/>
</dbReference>
<organism evidence="2 3">
    <name type="scientific">Halogeometricum luteum</name>
    <dbReference type="NCBI Taxonomy" id="2950537"/>
    <lineage>
        <taxon>Archaea</taxon>
        <taxon>Methanobacteriati</taxon>
        <taxon>Methanobacteriota</taxon>
        <taxon>Stenosarchaea group</taxon>
        <taxon>Halobacteria</taxon>
        <taxon>Halobacteriales</taxon>
        <taxon>Haloferacaceae</taxon>
        <taxon>Halogeometricum</taxon>
    </lineage>
</organism>
<protein>
    <recommendedName>
        <fullName evidence="1">DUF8130 domain-containing protein</fullName>
    </recommendedName>
</protein>
<dbReference type="Pfam" id="PF26451">
    <property type="entry name" value="DUF8130"/>
    <property type="match status" value="1"/>
</dbReference>
<dbReference type="InterPro" id="IPR058443">
    <property type="entry name" value="DUF8130"/>
</dbReference>
<keyword evidence="3" id="KW-1185">Reference proteome</keyword>
<proteinExistence type="predicted"/>
<feature type="domain" description="DUF8130" evidence="1">
    <location>
        <begin position="1"/>
        <end position="36"/>
    </location>
</feature>
<dbReference type="PROSITE" id="PS51257">
    <property type="entry name" value="PROKAR_LIPOPROTEIN"/>
    <property type="match status" value="1"/>
</dbReference>
<evidence type="ECO:0000313" key="3">
    <source>
        <dbReference type="Proteomes" id="UP001254813"/>
    </source>
</evidence>
<evidence type="ECO:0000313" key="2">
    <source>
        <dbReference type="EMBL" id="MDS0292752.1"/>
    </source>
</evidence>
<accession>A0ABU2FW31</accession>
<gene>
    <name evidence="2" type="ORF">NDI79_01050</name>
</gene>
<sequence>MRRRALLSASVLSLAGLSGCLGDVRRQVSGRVTASHATAVMHPADEPWIRGGLSADSDRTFHAELFTEAPDDVYRVFTEAFPRRREQLDNDVRNDDYATGFSLLAEAKMPRGEAYSLVPVFGEAWTGWDAVSLPLETNPYDDDPTDGAGESDELLCTMLARYEAGASPSRATVTVYEETGDEVIRELTAEPRF</sequence>
<comment type="caution">
    <text evidence="2">The sequence shown here is derived from an EMBL/GenBank/DDBJ whole genome shotgun (WGS) entry which is preliminary data.</text>
</comment>
<dbReference type="Proteomes" id="UP001254813">
    <property type="component" value="Unassembled WGS sequence"/>
</dbReference>